<keyword evidence="1" id="KW-1133">Transmembrane helix</keyword>
<feature type="transmembrane region" description="Helical" evidence="1">
    <location>
        <begin position="242"/>
        <end position="262"/>
    </location>
</feature>
<proteinExistence type="predicted"/>
<keyword evidence="1" id="KW-0472">Membrane</keyword>
<feature type="transmembrane region" description="Helical" evidence="1">
    <location>
        <begin position="76"/>
        <end position="96"/>
    </location>
</feature>
<dbReference type="Proteomes" id="UP000245627">
    <property type="component" value="Unassembled WGS sequence"/>
</dbReference>
<reference evidence="3 4" key="1">
    <citation type="submission" date="2018-04" db="EMBL/GenBank/DDBJ databases">
        <title>Sphingobacterium cortibacter sp. nov.</title>
        <authorList>
            <person name="Li Y."/>
        </authorList>
    </citation>
    <scope>NUCLEOTIDE SEQUENCE [LARGE SCALE GENOMIC DNA]</scope>
    <source>
        <strain evidence="3 4">2c-3</strain>
    </source>
</reference>
<evidence type="ECO:0000256" key="1">
    <source>
        <dbReference type="SAM" id="Phobius"/>
    </source>
</evidence>
<dbReference type="GO" id="GO:0016020">
    <property type="term" value="C:membrane"/>
    <property type="evidence" value="ECO:0007669"/>
    <property type="project" value="InterPro"/>
</dbReference>
<feature type="transmembrane region" description="Helical" evidence="1">
    <location>
        <begin position="132"/>
        <end position="149"/>
    </location>
</feature>
<evidence type="ECO:0000313" key="3">
    <source>
        <dbReference type="EMBL" id="PVH26101.1"/>
    </source>
</evidence>
<feature type="domain" description="EamA" evidence="2">
    <location>
        <begin position="156"/>
        <end position="285"/>
    </location>
</feature>
<feature type="domain" description="EamA" evidence="2">
    <location>
        <begin position="4"/>
        <end position="148"/>
    </location>
</feature>
<dbReference type="SUPFAM" id="SSF103481">
    <property type="entry name" value="Multidrug resistance efflux transporter EmrE"/>
    <property type="match status" value="2"/>
</dbReference>
<dbReference type="Pfam" id="PF00892">
    <property type="entry name" value="EamA"/>
    <property type="match status" value="2"/>
</dbReference>
<comment type="caution">
    <text evidence="3">The sequence shown here is derived from an EMBL/GenBank/DDBJ whole genome shotgun (WGS) entry which is preliminary data.</text>
</comment>
<dbReference type="OrthoDB" id="369870at2"/>
<feature type="transmembrane region" description="Helical" evidence="1">
    <location>
        <begin position="183"/>
        <end position="204"/>
    </location>
</feature>
<keyword evidence="1" id="KW-0812">Transmembrane</keyword>
<dbReference type="InterPro" id="IPR000620">
    <property type="entry name" value="EamA_dom"/>
</dbReference>
<feature type="transmembrane region" description="Helical" evidence="1">
    <location>
        <begin position="268"/>
        <end position="289"/>
    </location>
</feature>
<protein>
    <submittedName>
        <fullName evidence="3">EamA family transporter</fullName>
    </submittedName>
</protein>
<feature type="transmembrane region" description="Helical" evidence="1">
    <location>
        <begin position="155"/>
        <end position="171"/>
    </location>
</feature>
<feature type="transmembrane region" description="Helical" evidence="1">
    <location>
        <begin position="210"/>
        <end position="230"/>
    </location>
</feature>
<dbReference type="EMBL" id="QDKG01000001">
    <property type="protein sequence ID" value="PVH26101.1"/>
    <property type="molecule type" value="Genomic_DNA"/>
</dbReference>
<feature type="transmembrane region" description="Helical" evidence="1">
    <location>
        <begin position="35"/>
        <end position="53"/>
    </location>
</feature>
<accession>A0A2T8HKY7</accession>
<sequence>MNLKYYISALTGFAIWGLFSLVLRPLHEYAALEILLYRVLFATATIWLVNVLFRRKQTKSAMQEIAQLDSSEKRKIFTNFIVSALMLSLNWFVFIYVMNAVSVNATSLAYLLCPILTTVLAASFLGERLKVGQWLAVGVSALSCVLLSLGHFMDMFYSLMIALTYAIYLILQKSNTRVDKLFSLSIHFALSSVILLPLFGVVGLGGNKSALFYELVLLIAVVFTIIPLFLNAYALKGLNSSLVGILLYINPLLAFTLAVTYFKEPITGVQMVAYGMIFFAVLWFNFLYFQKPKKVIPPEEEMPIIP</sequence>
<keyword evidence="4" id="KW-1185">Reference proteome</keyword>
<dbReference type="PANTHER" id="PTHR22911:SF137">
    <property type="entry name" value="SOLUTE CARRIER FAMILY 35 MEMBER G2-RELATED"/>
    <property type="match status" value="1"/>
</dbReference>
<evidence type="ECO:0000259" key="2">
    <source>
        <dbReference type="Pfam" id="PF00892"/>
    </source>
</evidence>
<name>A0A2T8HKY7_9SPHI</name>
<dbReference type="PANTHER" id="PTHR22911">
    <property type="entry name" value="ACYL-MALONYL CONDENSING ENZYME-RELATED"/>
    <property type="match status" value="1"/>
</dbReference>
<feature type="transmembrane region" description="Helical" evidence="1">
    <location>
        <begin position="108"/>
        <end position="125"/>
    </location>
</feature>
<feature type="transmembrane region" description="Helical" evidence="1">
    <location>
        <begin position="5"/>
        <end position="23"/>
    </location>
</feature>
<dbReference type="RefSeq" id="WP_116773946.1">
    <property type="nucleotide sequence ID" value="NZ_QDKG01000001.1"/>
</dbReference>
<dbReference type="AlphaFoldDB" id="A0A2T8HKY7"/>
<gene>
    <name evidence="3" type="ORF">DC487_00300</name>
</gene>
<organism evidence="3 4">
    <name type="scientific">Sphingobacterium corticibacter</name>
    <dbReference type="NCBI Taxonomy" id="2171749"/>
    <lineage>
        <taxon>Bacteria</taxon>
        <taxon>Pseudomonadati</taxon>
        <taxon>Bacteroidota</taxon>
        <taxon>Sphingobacteriia</taxon>
        <taxon>Sphingobacteriales</taxon>
        <taxon>Sphingobacteriaceae</taxon>
        <taxon>Sphingobacterium</taxon>
    </lineage>
</organism>
<evidence type="ECO:0000313" key="4">
    <source>
        <dbReference type="Proteomes" id="UP000245627"/>
    </source>
</evidence>
<dbReference type="InterPro" id="IPR037185">
    <property type="entry name" value="EmrE-like"/>
</dbReference>